<dbReference type="SMART" id="SM00342">
    <property type="entry name" value="HTH_ARAC"/>
    <property type="match status" value="1"/>
</dbReference>
<dbReference type="Gene3D" id="1.10.10.60">
    <property type="entry name" value="Homeodomain-like"/>
    <property type="match status" value="2"/>
</dbReference>
<keyword evidence="7" id="KW-1185">Reference proteome</keyword>
<dbReference type="Gene3D" id="2.60.120.10">
    <property type="entry name" value="Jelly Rolls"/>
    <property type="match status" value="1"/>
</dbReference>
<evidence type="ECO:0000256" key="1">
    <source>
        <dbReference type="ARBA" id="ARBA00023015"/>
    </source>
</evidence>
<dbReference type="Pfam" id="PF07883">
    <property type="entry name" value="Cupin_2"/>
    <property type="match status" value="1"/>
</dbReference>
<dbReference type="InterPro" id="IPR013096">
    <property type="entry name" value="Cupin_2"/>
</dbReference>
<dbReference type="Proteomes" id="UP000240974">
    <property type="component" value="Unassembled WGS sequence"/>
</dbReference>
<evidence type="ECO:0000256" key="2">
    <source>
        <dbReference type="ARBA" id="ARBA00023125"/>
    </source>
</evidence>
<keyword evidence="3" id="KW-0804">Transcription</keyword>
<dbReference type="GO" id="GO:0003700">
    <property type="term" value="F:DNA-binding transcription factor activity"/>
    <property type="evidence" value="ECO:0007669"/>
    <property type="project" value="InterPro"/>
</dbReference>
<protein>
    <submittedName>
        <fullName evidence="6">AraC family transcriptional regulator</fullName>
    </submittedName>
</protein>
<feature type="domain" description="HTH araC/xylS-type" evidence="4">
    <location>
        <begin position="159"/>
        <end position="257"/>
    </location>
</feature>
<proteinExistence type="predicted"/>
<reference evidence="5" key="2">
    <citation type="submission" date="2022-06" db="EMBL/GenBank/DDBJ databases">
        <title>Isolation of gut microbiota from human fecal samples.</title>
        <authorList>
            <person name="Pamer E.G."/>
            <person name="Barat B."/>
            <person name="Waligurski E."/>
            <person name="Medina S."/>
            <person name="Paddock L."/>
            <person name="Mostad J."/>
        </authorList>
    </citation>
    <scope>NUCLEOTIDE SEQUENCE</scope>
    <source>
        <strain evidence="5">DFI.6.24</strain>
    </source>
</reference>
<name>A0A2T3FMZ7_9FIRM</name>
<dbReference type="PANTHER" id="PTHR43280">
    <property type="entry name" value="ARAC-FAMILY TRANSCRIPTIONAL REGULATOR"/>
    <property type="match status" value="1"/>
</dbReference>
<evidence type="ECO:0000313" key="5">
    <source>
        <dbReference type="EMBL" id="MCQ5062340.1"/>
    </source>
</evidence>
<dbReference type="AlphaFoldDB" id="A0A2T3FMZ7"/>
<dbReference type="InterPro" id="IPR014710">
    <property type="entry name" value="RmlC-like_jellyroll"/>
</dbReference>
<dbReference type="EMBL" id="JANGBO010000011">
    <property type="protein sequence ID" value="MCQ5062340.1"/>
    <property type="molecule type" value="Genomic_DNA"/>
</dbReference>
<evidence type="ECO:0000313" key="6">
    <source>
        <dbReference type="EMBL" id="PST36667.1"/>
    </source>
</evidence>
<dbReference type="Pfam" id="PF12833">
    <property type="entry name" value="HTH_18"/>
    <property type="match status" value="1"/>
</dbReference>
<dbReference type="Proteomes" id="UP001204814">
    <property type="component" value="Unassembled WGS sequence"/>
</dbReference>
<dbReference type="SUPFAM" id="SSF51182">
    <property type="entry name" value="RmlC-like cupins"/>
    <property type="match status" value="1"/>
</dbReference>
<keyword evidence="1" id="KW-0805">Transcription regulation</keyword>
<gene>
    <name evidence="6" type="ORF">C7U54_13025</name>
    <name evidence="5" type="ORF">NE542_10985</name>
</gene>
<sequence length="259" mass="31584">MDHHLEIVKTNIKYPIVFYNHQFNKSRPVSSHYHQDIEVVYVVSGKVEACIDGKKEIFYQGEMFIINSHSVHQFNFPEFTHLYTYLLSVDVFKEFQIQSYFFKLKAPSNKEWFKPWLEMKYIHHLLPIEQHILMYQLYQKLIQDCLLDKKQEENTKEIYKIIEEIEKRYNQDLTLEIIAEQFHFHPNSLSRLFKRQTTISFYQYLQKIRLKHAYYDLIHTNMKIIDIALNHGFKNVKSFENVFKKEYHTTPTKYRKVNN</sequence>
<dbReference type="InterPro" id="IPR011051">
    <property type="entry name" value="RmlC_Cupin_sf"/>
</dbReference>
<dbReference type="GO" id="GO:0043565">
    <property type="term" value="F:sequence-specific DNA binding"/>
    <property type="evidence" value="ECO:0007669"/>
    <property type="project" value="InterPro"/>
</dbReference>
<comment type="caution">
    <text evidence="6">The sequence shown here is derived from an EMBL/GenBank/DDBJ whole genome shotgun (WGS) entry which is preliminary data.</text>
</comment>
<keyword evidence="2" id="KW-0238">DNA-binding</keyword>
<evidence type="ECO:0000256" key="3">
    <source>
        <dbReference type="ARBA" id="ARBA00023163"/>
    </source>
</evidence>
<organism evidence="6 7">
    <name type="scientific">Faecalibacillus intestinalis</name>
    <dbReference type="NCBI Taxonomy" id="1982626"/>
    <lineage>
        <taxon>Bacteria</taxon>
        <taxon>Bacillati</taxon>
        <taxon>Bacillota</taxon>
        <taxon>Erysipelotrichia</taxon>
        <taxon>Erysipelotrichales</taxon>
        <taxon>Coprobacillaceae</taxon>
        <taxon>Faecalibacillus</taxon>
    </lineage>
</organism>
<dbReference type="PRINTS" id="PR00032">
    <property type="entry name" value="HTHARAC"/>
</dbReference>
<dbReference type="PANTHER" id="PTHR43280:SF2">
    <property type="entry name" value="HTH-TYPE TRANSCRIPTIONAL REGULATOR EXSA"/>
    <property type="match status" value="1"/>
</dbReference>
<accession>A0A2T3FMZ7</accession>
<evidence type="ECO:0000313" key="7">
    <source>
        <dbReference type="Proteomes" id="UP000240974"/>
    </source>
</evidence>
<dbReference type="InterPro" id="IPR009057">
    <property type="entry name" value="Homeodomain-like_sf"/>
</dbReference>
<dbReference type="EMBL" id="PYLQ01000026">
    <property type="protein sequence ID" value="PST36667.1"/>
    <property type="molecule type" value="Genomic_DNA"/>
</dbReference>
<dbReference type="PROSITE" id="PS01124">
    <property type="entry name" value="HTH_ARAC_FAMILY_2"/>
    <property type="match status" value="1"/>
</dbReference>
<evidence type="ECO:0000259" key="4">
    <source>
        <dbReference type="PROSITE" id="PS01124"/>
    </source>
</evidence>
<dbReference type="InterPro" id="IPR020449">
    <property type="entry name" value="Tscrpt_reg_AraC-type_HTH"/>
</dbReference>
<dbReference type="InterPro" id="IPR018060">
    <property type="entry name" value="HTH_AraC"/>
</dbReference>
<dbReference type="RefSeq" id="WP_107030583.1">
    <property type="nucleotide sequence ID" value="NZ_DBGCHP010000044.1"/>
</dbReference>
<reference evidence="6 7" key="1">
    <citation type="journal article" date="2019" name="Int. J. Syst. Evol. Microbiol.">
        <title>Faecalibacillus intestinalis gen. nov., sp. nov. and Faecalibacillus faecis sp. nov., isolated from human faeces.</title>
        <authorList>
            <person name="Seo B."/>
            <person name="Jeon K."/>
            <person name="Baek I."/>
            <person name="Lee Y.M."/>
            <person name="Baek K."/>
            <person name="Ko G."/>
        </authorList>
    </citation>
    <scope>NUCLEOTIDE SEQUENCE [LARGE SCALE GENOMIC DNA]</scope>
    <source>
        <strain evidence="6 7">SNUG30099</strain>
    </source>
</reference>
<dbReference type="SUPFAM" id="SSF46689">
    <property type="entry name" value="Homeodomain-like"/>
    <property type="match status" value="2"/>
</dbReference>